<dbReference type="GO" id="GO:0051301">
    <property type="term" value="P:cell division"/>
    <property type="evidence" value="ECO:0007669"/>
    <property type="project" value="UniProtKB-KW"/>
</dbReference>
<dbReference type="Proteomes" id="UP000183832">
    <property type="component" value="Unassembled WGS sequence"/>
</dbReference>
<dbReference type="OrthoDB" id="26523at2759"/>
<dbReference type="PROSITE" id="PS50206">
    <property type="entry name" value="RHODANESE_3"/>
    <property type="match status" value="1"/>
</dbReference>
<dbReference type="Gene3D" id="3.40.250.10">
    <property type="entry name" value="Rhodanese-like domain"/>
    <property type="match status" value="1"/>
</dbReference>
<dbReference type="FunFam" id="3.40.250.10:FF:000036">
    <property type="entry name" value="M-phase inducer phosphatase"/>
    <property type="match status" value="1"/>
</dbReference>
<dbReference type="GO" id="GO:0010971">
    <property type="term" value="P:positive regulation of G2/M transition of mitotic cell cycle"/>
    <property type="evidence" value="ECO:0007669"/>
    <property type="project" value="TreeGrafter"/>
</dbReference>
<reference evidence="9 10" key="1">
    <citation type="submission" date="2015-04" db="EMBL/GenBank/DDBJ databases">
        <authorList>
            <person name="Syromyatnikov M.Y."/>
            <person name="Popov V.N."/>
        </authorList>
    </citation>
    <scope>NUCLEOTIDE SEQUENCE [LARGE SCALE GENOMIC DNA]</scope>
</reference>
<dbReference type="GO" id="GO:0004725">
    <property type="term" value="F:protein tyrosine phosphatase activity"/>
    <property type="evidence" value="ECO:0007669"/>
    <property type="project" value="UniProtKB-EC"/>
</dbReference>
<accession>A0A1J1J6V2</accession>
<evidence type="ECO:0000256" key="4">
    <source>
        <dbReference type="ARBA" id="ARBA00022801"/>
    </source>
</evidence>
<dbReference type="Pfam" id="PF00581">
    <property type="entry name" value="Rhodanese"/>
    <property type="match status" value="1"/>
</dbReference>
<proteinExistence type="inferred from homology"/>
<dbReference type="InterPro" id="IPR000751">
    <property type="entry name" value="MPI_Phosphatase"/>
</dbReference>
<dbReference type="GO" id="GO:0005737">
    <property type="term" value="C:cytoplasm"/>
    <property type="evidence" value="ECO:0007669"/>
    <property type="project" value="TreeGrafter"/>
</dbReference>
<gene>
    <name evidence="9" type="ORF">CLUMA_CG020189</name>
</gene>
<name>A0A1J1J6V2_9DIPT</name>
<dbReference type="PRINTS" id="PR00716">
    <property type="entry name" value="MPIPHPHTASE"/>
</dbReference>
<evidence type="ECO:0000256" key="6">
    <source>
        <dbReference type="ARBA" id="ARBA00023306"/>
    </source>
</evidence>
<evidence type="ECO:0000256" key="5">
    <source>
        <dbReference type="ARBA" id="ARBA00022912"/>
    </source>
</evidence>
<keyword evidence="4" id="KW-0378">Hydrolase</keyword>
<sequence>MLENMENFDLDPELCECTRLISNTFVINSAGISPSSREMQQHARGVQNRSSIAPTQINFGFKCDSPIKENNMFEDISFYSSNNPVSSPQPCPISPCREELNLLSPDTSPSVFIIDGTMKRLPRSYSHDASSRDSGYCGFASDSNIKISSDVPYSCGFQFIEPKRPETLSSSSPASFKTPSKYSKLNFNMSKNFKVFHSLSSESTESMDDDMDMELLDMESLDEKDTIPNDLCSLISKDIRSTLKTPERKKHNSVVRKCLDMEGSTENTHYRDYLMPKSSTITSLITTPERQCLQQLNENITVLRSSIGSFKRPDPPTTSPIMSKRIKTENEPPVPLASIDLAYNSLKRPVFRKSMSLNDAGILSALSRSSSEPNLIGDLSKPFCLPLIEGKHADLKSISSTTLQRLLNGKFRDYVRTFKIIDCRYPYEYEGGHIIGAVNLFTQEQILDEFLYKRDNIEQNSSDDSKRDILIFHCEFSSERGPKLSRYLRDRDRKINESNYPNLNFPEIYLLHGGYKDFFETYSDLCDPIAYRRMDDSQFSEQYKQFRAKSKSWTGDIRSTNKLTKSRSRLVL</sequence>
<protein>
    <recommendedName>
        <fullName evidence="2">protein-tyrosine-phosphatase</fullName>
        <ecNumber evidence="2">3.1.3.48</ecNumber>
    </recommendedName>
</protein>
<evidence type="ECO:0000313" key="10">
    <source>
        <dbReference type="Proteomes" id="UP000183832"/>
    </source>
</evidence>
<dbReference type="SUPFAM" id="SSF52821">
    <property type="entry name" value="Rhodanese/Cell cycle control phosphatase"/>
    <property type="match status" value="1"/>
</dbReference>
<keyword evidence="6" id="KW-0131">Cell cycle</keyword>
<dbReference type="EC" id="3.1.3.48" evidence="2"/>
<dbReference type="EMBL" id="CVRI01000070">
    <property type="protein sequence ID" value="CRL07206.1"/>
    <property type="molecule type" value="Genomic_DNA"/>
</dbReference>
<evidence type="ECO:0000256" key="7">
    <source>
        <dbReference type="ARBA" id="ARBA00051722"/>
    </source>
</evidence>
<dbReference type="SMART" id="SM00450">
    <property type="entry name" value="RHOD"/>
    <property type="match status" value="1"/>
</dbReference>
<keyword evidence="10" id="KW-1185">Reference proteome</keyword>
<dbReference type="AlphaFoldDB" id="A0A1J1J6V2"/>
<organism evidence="9 10">
    <name type="scientific">Clunio marinus</name>
    <dbReference type="NCBI Taxonomy" id="568069"/>
    <lineage>
        <taxon>Eukaryota</taxon>
        <taxon>Metazoa</taxon>
        <taxon>Ecdysozoa</taxon>
        <taxon>Arthropoda</taxon>
        <taxon>Hexapoda</taxon>
        <taxon>Insecta</taxon>
        <taxon>Pterygota</taxon>
        <taxon>Neoptera</taxon>
        <taxon>Endopterygota</taxon>
        <taxon>Diptera</taxon>
        <taxon>Nematocera</taxon>
        <taxon>Chironomoidea</taxon>
        <taxon>Chironomidae</taxon>
        <taxon>Clunio</taxon>
    </lineage>
</organism>
<dbReference type="STRING" id="568069.A0A1J1J6V2"/>
<keyword evidence="5" id="KW-0904">Protein phosphatase</keyword>
<evidence type="ECO:0000256" key="1">
    <source>
        <dbReference type="ARBA" id="ARBA00011065"/>
    </source>
</evidence>
<feature type="domain" description="Rhodanese" evidence="8">
    <location>
        <begin position="414"/>
        <end position="527"/>
    </location>
</feature>
<evidence type="ECO:0000259" key="8">
    <source>
        <dbReference type="PROSITE" id="PS50206"/>
    </source>
</evidence>
<dbReference type="GO" id="GO:0005634">
    <property type="term" value="C:nucleus"/>
    <property type="evidence" value="ECO:0007669"/>
    <property type="project" value="TreeGrafter"/>
</dbReference>
<dbReference type="GO" id="GO:0000086">
    <property type="term" value="P:G2/M transition of mitotic cell cycle"/>
    <property type="evidence" value="ECO:0007669"/>
    <property type="project" value="TreeGrafter"/>
</dbReference>
<dbReference type="CDD" id="cd01530">
    <property type="entry name" value="Cdc25"/>
    <property type="match status" value="1"/>
</dbReference>
<dbReference type="GO" id="GO:0009794">
    <property type="term" value="P:regulation of mitotic cell cycle, embryonic"/>
    <property type="evidence" value="ECO:0007669"/>
    <property type="project" value="UniProtKB-ARBA"/>
</dbReference>
<comment type="catalytic activity">
    <reaction evidence="7">
        <text>O-phospho-L-tyrosyl-[protein] + H2O = L-tyrosyl-[protein] + phosphate</text>
        <dbReference type="Rhea" id="RHEA:10684"/>
        <dbReference type="Rhea" id="RHEA-COMP:10136"/>
        <dbReference type="Rhea" id="RHEA-COMP:20101"/>
        <dbReference type="ChEBI" id="CHEBI:15377"/>
        <dbReference type="ChEBI" id="CHEBI:43474"/>
        <dbReference type="ChEBI" id="CHEBI:46858"/>
        <dbReference type="ChEBI" id="CHEBI:61978"/>
        <dbReference type="EC" id="3.1.3.48"/>
    </reaction>
</comment>
<dbReference type="GO" id="GO:0110032">
    <property type="term" value="P:positive regulation of G2/MI transition of meiotic cell cycle"/>
    <property type="evidence" value="ECO:0007669"/>
    <property type="project" value="TreeGrafter"/>
</dbReference>
<dbReference type="GO" id="GO:0010256">
    <property type="term" value="P:endomembrane system organization"/>
    <property type="evidence" value="ECO:0007669"/>
    <property type="project" value="UniProtKB-ARBA"/>
</dbReference>
<dbReference type="InterPro" id="IPR001763">
    <property type="entry name" value="Rhodanese-like_dom"/>
</dbReference>
<evidence type="ECO:0000256" key="3">
    <source>
        <dbReference type="ARBA" id="ARBA00022618"/>
    </source>
</evidence>
<evidence type="ECO:0000313" key="9">
    <source>
        <dbReference type="EMBL" id="CRL07206.1"/>
    </source>
</evidence>
<comment type="similarity">
    <text evidence="1">Belongs to the MPI phosphatase family.</text>
</comment>
<evidence type="ECO:0000256" key="2">
    <source>
        <dbReference type="ARBA" id="ARBA00013064"/>
    </source>
</evidence>
<dbReference type="InterPro" id="IPR036873">
    <property type="entry name" value="Rhodanese-like_dom_sf"/>
</dbReference>
<keyword evidence="3" id="KW-0132">Cell division</keyword>
<dbReference type="PANTHER" id="PTHR10828">
    <property type="entry name" value="M-PHASE INDUCER PHOSPHATASE DUAL SPECIFICITY PHOSPHATASE CDC25"/>
    <property type="match status" value="1"/>
</dbReference>
<dbReference type="GO" id="GO:0032502">
    <property type="term" value="P:developmental process"/>
    <property type="evidence" value="ECO:0007669"/>
    <property type="project" value="UniProtKB-ARBA"/>
</dbReference>
<dbReference type="PANTHER" id="PTHR10828:SF76">
    <property type="entry name" value="M-PHASE INDUCER PHOSPHATASE"/>
    <property type="match status" value="1"/>
</dbReference>